<sequence>MLVCGRFAGGGVEQRKQHPGVVYNSSRAFTWYGNGRKLIADVAPAAGHGRKREIGVRLADPRVACRHPPAPKHLASEARALDHVVDRQCVGGPKIRESRDRRRCAQCIQVGLYPAHHVVEGAPRSAALGHKAPDAVKAALVDRQKPHEVLKGRKIKRGDQPIDTFMVSPSLGLQDLSKIRMRQELSPKRSFRPALC</sequence>
<protein>
    <submittedName>
        <fullName evidence="1">Uncharacterized protein</fullName>
    </submittedName>
</protein>
<comment type="caution">
    <text evidence="1">The sequence shown here is derived from an EMBL/GenBank/DDBJ whole genome shotgun (WGS) entry which is preliminary data.</text>
</comment>
<name>A0A2T6BI26_9RHOB</name>
<organism evidence="1 2">
    <name type="scientific">Litoreibacter ponti</name>
    <dbReference type="NCBI Taxonomy" id="1510457"/>
    <lineage>
        <taxon>Bacteria</taxon>
        <taxon>Pseudomonadati</taxon>
        <taxon>Pseudomonadota</taxon>
        <taxon>Alphaproteobacteria</taxon>
        <taxon>Rhodobacterales</taxon>
        <taxon>Roseobacteraceae</taxon>
        <taxon>Litoreibacter</taxon>
    </lineage>
</organism>
<evidence type="ECO:0000313" key="1">
    <source>
        <dbReference type="EMBL" id="PTX55704.1"/>
    </source>
</evidence>
<proteinExistence type="predicted"/>
<dbReference type="Proteomes" id="UP000243978">
    <property type="component" value="Unassembled WGS sequence"/>
</dbReference>
<dbReference type="AlphaFoldDB" id="A0A2T6BI26"/>
<gene>
    <name evidence="1" type="ORF">C8N43_0344</name>
</gene>
<reference evidence="1 2" key="1">
    <citation type="submission" date="2018-04" db="EMBL/GenBank/DDBJ databases">
        <title>Genomic Encyclopedia of Archaeal and Bacterial Type Strains, Phase II (KMG-II): from individual species to whole genera.</title>
        <authorList>
            <person name="Goeker M."/>
        </authorList>
    </citation>
    <scope>NUCLEOTIDE SEQUENCE [LARGE SCALE GENOMIC DNA]</scope>
    <source>
        <strain evidence="1 2">DSM 100977</strain>
    </source>
</reference>
<accession>A0A2T6BI26</accession>
<evidence type="ECO:0000313" key="2">
    <source>
        <dbReference type="Proteomes" id="UP000243978"/>
    </source>
</evidence>
<keyword evidence="2" id="KW-1185">Reference proteome</keyword>
<dbReference type="EMBL" id="QBKS01000001">
    <property type="protein sequence ID" value="PTX55704.1"/>
    <property type="molecule type" value="Genomic_DNA"/>
</dbReference>